<dbReference type="Proteomes" id="UP000286921">
    <property type="component" value="Unassembled WGS sequence"/>
</dbReference>
<gene>
    <name evidence="6" type="ORF">AAWM_04596</name>
</gene>
<feature type="binding site" evidence="3">
    <location>
        <position position="252"/>
    </location>
    <ligand>
        <name>FAD</name>
        <dbReference type="ChEBI" id="CHEBI:57692"/>
    </ligand>
</feature>
<evidence type="ECO:0000256" key="3">
    <source>
        <dbReference type="PIRSR" id="PIRSR601613-1"/>
    </source>
</evidence>
<dbReference type="EC" id="1.4.3.-" evidence="4"/>
<keyword evidence="2 4" id="KW-0560">Oxidoreductase</keyword>
<dbReference type="InterPro" id="IPR050281">
    <property type="entry name" value="Flavin_monoamine_oxidase"/>
</dbReference>
<dbReference type="EMBL" id="BDHI01000008">
    <property type="protein sequence ID" value="GCB21711.1"/>
    <property type="molecule type" value="Genomic_DNA"/>
</dbReference>
<dbReference type="AlphaFoldDB" id="A0A401KR24"/>
<keyword evidence="7" id="KW-1185">Reference proteome</keyword>
<dbReference type="InterPro" id="IPR036188">
    <property type="entry name" value="FAD/NAD-bd_sf"/>
</dbReference>
<organism evidence="6 7">
    <name type="scientific">Aspergillus awamori</name>
    <name type="common">Black koji mold</name>
    <dbReference type="NCBI Taxonomy" id="105351"/>
    <lineage>
        <taxon>Eukaryota</taxon>
        <taxon>Fungi</taxon>
        <taxon>Dikarya</taxon>
        <taxon>Ascomycota</taxon>
        <taxon>Pezizomycotina</taxon>
        <taxon>Eurotiomycetes</taxon>
        <taxon>Eurotiomycetidae</taxon>
        <taxon>Eurotiales</taxon>
        <taxon>Aspergillaceae</taxon>
        <taxon>Aspergillus</taxon>
    </lineage>
</organism>
<dbReference type="InterPro" id="IPR002937">
    <property type="entry name" value="Amino_oxidase"/>
</dbReference>
<dbReference type="Gene3D" id="3.90.660.10">
    <property type="match status" value="1"/>
</dbReference>
<dbReference type="Pfam" id="PF01593">
    <property type="entry name" value="Amino_oxidase"/>
    <property type="match status" value="1"/>
</dbReference>
<accession>A0A401KR24</accession>
<comment type="caution">
    <text evidence="6">The sequence shown here is derived from an EMBL/GenBank/DDBJ whole genome shotgun (WGS) entry which is preliminary data.</text>
</comment>
<dbReference type="GO" id="GO:0006598">
    <property type="term" value="P:polyamine catabolic process"/>
    <property type="evidence" value="ECO:0007669"/>
    <property type="project" value="TreeGrafter"/>
</dbReference>
<evidence type="ECO:0000256" key="4">
    <source>
        <dbReference type="RuleBase" id="RU362067"/>
    </source>
</evidence>
<dbReference type="SUPFAM" id="SSF51905">
    <property type="entry name" value="FAD/NAD(P)-binding domain"/>
    <property type="match status" value="1"/>
</dbReference>
<dbReference type="Gene3D" id="3.50.50.60">
    <property type="entry name" value="FAD/NAD(P)-binding domain"/>
    <property type="match status" value="1"/>
</dbReference>
<name>A0A401KR24_ASPAW</name>
<feature type="domain" description="Amine oxidase" evidence="5">
    <location>
        <begin position="33"/>
        <end position="470"/>
    </location>
</feature>
<evidence type="ECO:0000256" key="1">
    <source>
        <dbReference type="ARBA" id="ARBA00001974"/>
    </source>
</evidence>
<evidence type="ECO:0000313" key="7">
    <source>
        <dbReference type="Proteomes" id="UP000286921"/>
    </source>
</evidence>
<proteinExistence type="inferred from homology"/>
<dbReference type="SUPFAM" id="SSF54373">
    <property type="entry name" value="FAD-linked reductases, C-terminal domain"/>
    <property type="match status" value="1"/>
</dbReference>
<dbReference type="PANTHER" id="PTHR10742">
    <property type="entry name" value="FLAVIN MONOAMINE OXIDASE"/>
    <property type="match status" value="1"/>
</dbReference>
<dbReference type="GO" id="GO:0016491">
    <property type="term" value="F:oxidoreductase activity"/>
    <property type="evidence" value="ECO:0007669"/>
    <property type="project" value="UniProtKB-KW"/>
</dbReference>
<comment type="cofactor">
    <cofactor evidence="1 4">
        <name>FAD</name>
        <dbReference type="ChEBI" id="CHEBI:57692"/>
    </cofactor>
</comment>
<evidence type="ECO:0000313" key="6">
    <source>
        <dbReference type="EMBL" id="GCB21711.1"/>
    </source>
</evidence>
<protein>
    <recommendedName>
        <fullName evidence="4">Amine oxidase</fullName>
        <ecNumber evidence="4">1.4.3.-</ecNumber>
    </recommendedName>
</protein>
<sequence>MRFVSTAALIAAFATLTRIFLVQVLTLPRGAGMAGVTAAETLERHSVNDFIVLEYQDRIGGRMFEVTFGKALQYVIEAGANWVHGTGGPETHENPVWTLAKKANLRTLTSDVENVTIYDQTGKIPSETLFAALEAVGDADAKVLADAGIRLHHNLEDRTYRAALRRQGWNPRKTNQYEQLADYLAFDSVTAARPEETSEIYTAVTTNATAKYFSHREEFSFDQRGFSTVLRNEAGPLFEGQNARRLRTNTVVNEIAQDRFSVTVHSTDGECVRAKYAITTFSLGVLQHPGAVKFTPELPKWKQDAIASFEMVTYTKIFLQFPYSFWPQTQYLYYADPVERGYYPLFQPLDLPGVLEGSNILIATVVNEEAYRVEQQSEAETRSEIMEVLRKMFKDKDVPDPVDIYYARWTQEPWSYGSYSNWPPGVSARTHRHLRENVGRVLFAGEATSPQFSGFLHGAYYEGKRAAESIASCLRGPGWGDCDFNRTMASSSVSLKASAFSFVALAIGHTLGGTQWTAEPAYRTIAGTKPWALGIVGWYQGSAFLFTTGILHYQWARNPRALQEPTNKAIAIILNAALWASSAWYFKHGIKENGWVVGAAAAWQAWSVVRAWLKY</sequence>
<evidence type="ECO:0000256" key="2">
    <source>
        <dbReference type="ARBA" id="ARBA00023002"/>
    </source>
</evidence>
<reference evidence="6 7" key="1">
    <citation type="submission" date="2016-09" db="EMBL/GenBank/DDBJ databases">
        <title>Aspergillus awamori IFM 58123T.</title>
        <authorList>
            <person name="Kusuya Y."/>
            <person name="Shimizu M."/>
            <person name="Takahashi H."/>
            <person name="Yaguchi T."/>
        </authorList>
    </citation>
    <scope>NUCLEOTIDE SEQUENCE [LARGE SCALE GENOMIC DNA]</scope>
    <source>
        <strain evidence="6 7">IFM 58123</strain>
    </source>
</reference>
<dbReference type="PRINTS" id="PR00757">
    <property type="entry name" value="AMINEOXDASEF"/>
</dbReference>
<comment type="similarity">
    <text evidence="4">Belongs to the flavin monoamine oxidase family.</text>
</comment>
<dbReference type="STRING" id="105351.A0A401KR24"/>
<dbReference type="InterPro" id="IPR001613">
    <property type="entry name" value="Flavin_amine_oxidase"/>
</dbReference>
<keyword evidence="4" id="KW-0285">Flavoprotein</keyword>
<dbReference type="PANTHER" id="PTHR10742:SF313">
    <property type="entry name" value="AMINE OXIDASE"/>
    <property type="match status" value="1"/>
</dbReference>
<evidence type="ECO:0000259" key="5">
    <source>
        <dbReference type="Pfam" id="PF01593"/>
    </source>
</evidence>
<keyword evidence="4" id="KW-0274">FAD</keyword>